<accession>A0A0N5D6A5</accession>
<organism evidence="3">
    <name type="scientific">Thelazia callipaeda</name>
    <name type="common">Oriental eyeworm</name>
    <name type="synonym">Parasitic nematode</name>
    <dbReference type="NCBI Taxonomy" id="103827"/>
    <lineage>
        <taxon>Eukaryota</taxon>
        <taxon>Metazoa</taxon>
        <taxon>Ecdysozoa</taxon>
        <taxon>Nematoda</taxon>
        <taxon>Chromadorea</taxon>
        <taxon>Rhabditida</taxon>
        <taxon>Spirurina</taxon>
        <taxon>Spiruromorpha</taxon>
        <taxon>Thelazioidea</taxon>
        <taxon>Thelaziidae</taxon>
        <taxon>Thelazia</taxon>
    </lineage>
</organism>
<evidence type="ECO:0000313" key="1">
    <source>
        <dbReference type="EMBL" id="VDN06118.1"/>
    </source>
</evidence>
<reference evidence="3" key="1">
    <citation type="submission" date="2017-02" db="UniProtKB">
        <authorList>
            <consortium name="WormBaseParasite"/>
        </authorList>
    </citation>
    <scope>IDENTIFICATION</scope>
</reference>
<dbReference type="WBParaSite" id="TCLT_0000856001-mRNA-1">
    <property type="protein sequence ID" value="TCLT_0000856001-mRNA-1"/>
    <property type="gene ID" value="TCLT_0000856001"/>
</dbReference>
<evidence type="ECO:0000313" key="3">
    <source>
        <dbReference type="WBParaSite" id="TCLT_0000856001-mRNA-1"/>
    </source>
</evidence>
<reference evidence="1 2" key="2">
    <citation type="submission" date="2018-11" db="EMBL/GenBank/DDBJ databases">
        <authorList>
            <consortium name="Pathogen Informatics"/>
        </authorList>
    </citation>
    <scope>NUCLEOTIDE SEQUENCE [LARGE SCALE GENOMIC DNA]</scope>
</reference>
<proteinExistence type="predicted"/>
<sequence length="98" mass="11752">MCIFQSLMELHKRRRSVTEPEARYFMGQVNFVENKCRFLKIISHEKSCTITVYQTAILKRNSLATQKIFLVICAWVWALSLANERHHRTFEKTDWMEL</sequence>
<name>A0A0N5D6A5_THECL</name>
<protein>
    <submittedName>
        <fullName evidence="1 3">Uncharacterized protein</fullName>
    </submittedName>
</protein>
<dbReference type="STRING" id="103827.A0A0N5D6A5"/>
<dbReference type="EMBL" id="UYYF01004650">
    <property type="protein sequence ID" value="VDN06118.1"/>
    <property type="molecule type" value="Genomic_DNA"/>
</dbReference>
<dbReference type="OrthoDB" id="408964at2759"/>
<dbReference type="AlphaFoldDB" id="A0A0N5D6A5"/>
<evidence type="ECO:0000313" key="2">
    <source>
        <dbReference type="Proteomes" id="UP000276776"/>
    </source>
</evidence>
<dbReference type="Proteomes" id="UP000276776">
    <property type="component" value="Unassembled WGS sequence"/>
</dbReference>
<gene>
    <name evidence="1" type="ORF">TCLT_LOCUS8549</name>
</gene>
<keyword evidence="2" id="KW-1185">Reference proteome</keyword>